<sequence>MQDIDRGYGPGDWPVSYSACEDLAEYLDESGRPEQQQHTFEAMATQLLWEWTGRRFGTDIVVIRPEPADCVPPPTYQSQDYLRGFLPFRLGGVLHEVVCGVCGPYCTHTAGTPAIRLPGNVHRVHQVTINGKVLPLGAYRLINHSVIQLTGRTSPLGPDVPLVFPPVQDLSRPTTEEGTWEIRYSQGVPVPEGGQVAAGVLALELAKAACMDRDCALPARLQSVTRQGVTVQVQDDFDDMQEGRTGIWLVDSWVASIRKPRQAARAYNPDDYARRQPSNRRGGVIW</sequence>
<name>A0A8S5QLB7_9CAUD</name>
<evidence type="ECO:0000313" key="1">
    <source>
        <dbReference type="EMBL" id="DAE19579.1"/>
    </source>
</evidence>
<dbReference type="EMBL" id="BK015678">
    <property type="protein sequence ID" value="DAE19579.1"/>
    <property type="molecule type" value="Genomic_DNA"/>
</dbReference>
<accession>A0A8S5QLB7</accession>
<reference evidence="1" key="1">
    <citation type="journal article" date="2021" name="Proc. Natl. Acad. Sci. U.S.A.">
        <title>A Catalog of Tens of Thousands of Viruses from Human Metagenomes Reveals Hidden Associations with Chronic Diseases.</title>
        <authorList>
            <person name="Tisza M.J."/>
            <person name="Buck C.B."/>
        </authorList>
    </citation>
    <scope>NUCLEOTIDE SEQUENCE</scope>
    <source>
        <strain evidence="1">Ctvv53</strain>
    </source>
</reference>
<proteinExistence type="predicted"/>
<organism evidence="1">
    <name type="scientific">Siphoviridae sp. ctvv53</name>
    <dbReference type="NCBI Taxonomy" id="2826513"/>
    <lineage>
        <taxon>Viruses</taxon>
        <taxon>Duplodnaviria</taxon>
        <taxon>Heunggongvirae</taxon>
        <taxon>Uroviricota</taxon>
        <taxon>Caudoviricetes</taxon>
    </lineage>
</organism>
<protein>
    <submittedName>
        <fullName evidence="1">Head to tail adaptor</fullName>
    </submittedName>
</protein>